<sequence length="573" mass="63152">MSGKKSKSTPHYLLDTKSSAFRVDSSITDEQLIRASFSKGGSGKSIRELPSTITGVPKGVANNLHHARQETHHFTACGTAADHTRKKNLMRTLKEDKIIADPYDEARRREMAHKQRSKELQSKISDLYWSSVRKDTHHVSDTSLPKWMPEPYVKDAIRQEAAEKRESDRAKDMASLENFSLNNTSLSASMRSLLPRAGEFVDHLDLVLHHKFPSRYCGLVIQNGDKLVPYNGNANKFRKITAVTLLFNPVSKSSSSSSDDQAETIENTAETKSHLATEGVSVEYDAGSAPLSPEKAAKDAEKALDAQESPKPTVRHVKVESTIQIEKEEADYPLLFLRDMIKYDIIASNYNIRIDQTRVALKLTPPLTETVEETTLKPILSAFKNSMARKKKAIQKAAKLSKPLTYVPTRVCPYANLPGEGKVPKRSDSSSDEDSSSSSQSDSFISGGVVLYGLLFPWAAAKQAAVVRKYFHSSTRRSTSPRRKSDNSAFLAEMTGGPLGKVDNLRGLKKTKRSRSTSPKRVCEEKSLSVLVKKRATSPRKIKLGQVGSSTGTTGTSSDASLTTGTDNTEEAF</sequence>
<dbReference type="EMBL" id="BQXS01012728">
    <property type="protein sequence ID" value="GKT27277.1"/>
    <property type="molecule type" value="Genomic_DNA"/>
</dbReference>
<evidence type="ECO:0000313" key="2">
    <source>
        <dbReference type="EMBL" id="GKT27277.1"/>
    </source>
</evidence>
<evidence type="ECO:0000313" key="3">
    <source>
        <dbReference type="Proteomes" id="UP001057375"/>
    </source>
</evidence>
<gene>
    <name evidence="2" type="ORF">ADUPG1_013732</name>
</gene>
<feature type="compositionally biased region" description="Basic residues" evidence="1">
    <location>
        <begin position="472"/>
        <end position="482"/>
    </location>
</feature>
<feature type="compositionally biased region" description="Low complexity" evidence="1">
    <location>
        <begin position="548"/>
        <end position="566"/>
    </location>
</feature>
<protein>
    <submittedName>
        <fullName evidence="2">Uncharacterized protein</fullName>
    </submittedName>
</protein>
<evidence type="ECO:0000256" key="1">
    <source>
        <dbReference type="SAM" id="MobiDB-lite"/>
    </source>
</evidence>
<name>A0ABQ5K3X7_9EUKA</name>
<feature type="region of interest" description="Disordered" evidence="1">
    <location>
        <begin position="472"/>
        <end position="495"/>
    </location>
</feature>
<feature type="region of interest" description="Disordered" evidence="1">
    <location>
        <begin position="417"/>
        <end position="443"/>
    </location>
</feature>
<feature type="region of interest" description="Disordered" evidence="1">
    <location>
        <begin position="251"/>
        <end position="315"/>
    </location>
</feature>
<feature type="compositionally biased region" description="Basic and acidic residues" evidence="1">
    <location>
        <begin position="295"/>
        <end position="305"/>
    </location>
</feature>
<reference evidence="2" key="1">
    <citation type="submission" date="2022-03" db="EMBL/GenBank/DDBJ databases">
        <title>Draft genome sequence of Aduncisulcus paluster, a free-living microaerophilic Fornicata.</title>
        <authorList>
            <person name="Yuyama I."/>
            <person name="Kume K."/>
            <person name="Tamura T."/>
            <person name="Inagaki Y."/>
            <person name="Hashimoto T."/>
        </authorList>
    </citation>
    <scope>NUCLEOTIDE SEQUENCE</scope>
    <source>
        <strain evidence="2">NY0171</strain>
    </source>
</reference>
<feature type="region of interest" description="Disordered" evidence="1">
    <location>
        <begin position="539"/>
        <end position="573"/>
    </location>
</feature>
<organism evidence="2 3">
    <name type="scientific">Aduncisulcus paluster</name>
    <dbReference type="NCBI Taxonomy" id="2918883"/>
    <lineage>
        <taxon>Eukaryota</taxon>
        <taxon>Metamonada</taxon>
        <taxon>Carpediemonas-like organisms</taxon>
        <taxon>Aduncisulcus</taxon>
    </lineage>
</organism>
<comment type="caution">
    <text evidence="2">The sequence shown here is derived from an EMBL/GenBank/DDBJ whole genome shotgun (WGS) entry which is preliminary data.</text>
</comment>
<proteinExistence type="predicted"/>
<dbReference type="Proteomes" id="UP001057375">
    <property type="component" value="Unassembled WGS sequence"/>
</dbReference>
<keyword evidence="3" id="KW-1185">Reference proteome</keyword>
<accession>A0ABQ5K3X7</accession>